<evidence type="ECO:0000313" key="2">
    <source>
        <dbReference type="Proteomes" id="UP000323161"/>
    </source>
</evidence>
<comment type="caution">
    <text evidence="1">The sequence shown here is derived from an EMBL/GenBank/DDBJ whole genome shotgun (WGS) entry which is preliminary data.</text>
</comment>
<reference evidence="1 2" key="1">
    <citation type="submission" date="2019-08" db="EMBL/GenBank/DDBJ databases">
        <title>Marinobacter ZYF650 sp. nov., a marine bacterium isolated from seawater of the Mariana trench.</title>
        <authorList>
            <person name="Ahmad W."/>
        </authorList>
    </citation>
    <scope>NUCLEOTIDE SEQUENCE [LARGE SCALE GENOMIC DNA]</scope>
    <source>
        <strain evidence="1 2">ZYF650</strain>
    </source>
</reference>
<dbReference type="RefSeq" id="WP_149600759.1">
    <property type="nucleotide sequence ID" value="NZ_VTUU01000006.1"/>
</dbReference>
<evidence type="ECO:0000313" key="1">
    <source>
        <dbReference type="EMBL" id="KAA1172799.1"/>
    </source>
</evidence>
<proteinExistence type="predicted"/>
<dbReference type="Proteomes" id="UP000323161">
    <property type="component" value="Unassembled WGS sequence"/>
</dbReference>
<dbReference type="EMBL" id="VTUU01000006">
    <property type="protein sequence ID" value="KAA1172799.1"/>
    <property type="molecule type" value="Genomic_DNA"/>
</dbReference>
<name>A0A5B0VFJ7_9GAMM</name>
<evidence type="ECO:0008006" key="3">
    <source>
        <dbReference type="Google" id="ProtNLM"/>
    </source>
</evidence>
<sequence>MDINHLLAFVRQELNEVLKISSLEDLDLSSLEEGQAELIKGKLLRIDHAAIKVREYLQGEVANSEVPLFSGSKSLLTYFEHEYQPRADVIRNIAIFGDAQGVTLEDLLAGSGLSLGNPTKSSQKSTPILDAFDLATEQLENLLDYDPPEHLEYMADEELVALKELVSAKFFEPDEWHANMKELKPIVSSRRSEMLPGHVRERIKEIYRSFIFGNFQSVAAMSRGVMEYALIDRAGSLGYEAYENDKSGKGRPKSLRYLIDHAGEMRPHIASDMDAIREYGNDVMHPEKTKKIRSFLLSRQRAIDCIDRVKRVLEAVYS</sequence>
<organism evidence="1 2">
    <name type="scientific">Marinobacter salinexigens</name>
    <dbReference type="NCBI Taxonomy" id="2919747"/>
    <lineage>
        <taxon>Bacteria</taxon>
        <taxon>Pseudomonadati</taxon>
        <taxon>Pseudomonadota</taxon>
        <taxon>Gammaproteobacteria</taxon>
        <taxon>Pseudomonadales</taxon>
        <taxon>Marinobacteraceae</taxon>
        <taxon>Marinobacter</taxon>
    </lineage>
</organism>
<gene>
    <name evidence="1" type="ORF">FWJ25_13375</name>
</gene>
<accession>A0A5B0VFJ7</accession>
<protein>
    <recommendedName>
        <fullName evidence="3">DUF4145 domain-containing protein</fullName>
    </recommendedName>
</protein>
<keyword evidence="2" id="KW-1185">Reference proteome</keyword>
<dbReference type="AlphaFoldDB" id="A0A5B0VFJ7"/>